<dbReference type="NCBIfam" id="TIGR01498">
    <property type="entry name" value="folK"/>
    <property type="match status" value="1"/>
</dbReference>
<evidence type="ECO:0000313" key="15">
    <source>
        <dbReference type="Proteomes" id="UP000070299"/>
    </source>
</evidence>
<evidence type="ECO:0000256" key="7">
    <source>
        <dbReference type="ARBA" id="ARBA00022777"/>
    </source>
</evidence>
<name>A0A136A395_9ALTE</name>
<protein>
    <recommendedName>
        <fullName evidence="4">2-amino-4-hydroxy-6-hydroxymethyldihydropteridine pyrophosphokinase</fullName>
        <ecNumber evidence="3">2.7.6.3</ecNumber>
    </recommendedName>
    <alternativeName>
        <fullName evidence="11">6-hydroxymethyl-7,8-dihydropterin pyrophosphokinase</fullName>
    </alternativeName>
    <alternativeName>
        <fullName evidence="12">7,8-dihydro-6-hydroxymethylpterin-pyrophosphokinase</fullName>
    </alternativeName>
</protein>
<dbReference type="GO" id="GO:0046656">
    <property type="term" value="P:folic acid biosynthetic process"/>
    <property type="evidence" value="ECO:0007669"/>
    <property type="project" value="UniProtKB-KW"/>
</dbReference>
<sequence length="170" mass="18958">MGIDVYLGLGSNLDKPVHQIQAALEALDNLAETAIKCCSSLYASQPMGPQDQPDYVNAVVLIHTQLAPLFLLKALQEIELEHGRVRKSERWGPRTLDIDILLYGEQQIDSSELVVPHYGMKQREFVLFPLFEISPQLCLPDGELLAELIKKCPINGLKILSPAPIFQLNN</sequence>
<dbReference type="Gene3D" id="3.30.70.560">
    <property type="entry name" value="7,8-Dihydro-6-hydroxymethylpterin-pyrophosphokinase HPPK"/>
    <property type="match status" value="1"/>
</dbReference>
<accession>A0A136A395</accession>
<dbReference type="EMBL" id="LSNE01000003">
    <property type="protein sequence ID" value="KXI29706.1"/>
    <property type="molecule type" value="Genomic_DNA"/>
</dbReference>
<dbReference type="GO" id="GO:0005524">
    <property type="term" value="F:ATP binding"/>
    <property type="evidence" value="ECO:0007669"/>
    <property type="project" value="UniProtKB-KW"/>
</dbReference>
<dbReference type="AlphaFoldDB" id="A0A136A395"/>
<dbReference type="CDD" id="cd00483">
    <property type="entry name" value="HPPK"/>
    <property type="match status" value="1"/>
</dbReference>
<dbReference type="InterPro" id="IPR000550">
    <property type="entry name" value="Hppk"/>
</dbReference>
<keyword evidence="6" id="KW-0547">Nucleotide-binding</keyword>
<evidence type="ECO:0000256" key="4">
    <source>
        <dbReference type="ARBA" id="ARBA00016218"/>
    </source>
</evidence>
<reference evidence="15" key="1">
    <citation type="submission" date="2016-02" db="EMBL/GenBank/DDBJ databases">
        <authorList>
            <person name="Schultz-Johansen M."/>
            <person name="Glaring M.A."/>
            <person name="Bech P.K."/>
            <person name="Stougaard P."/>
        </authorList>
    </citation>
    <scope>NUCLEOTIDE SEQUENCE [LARGE SCALE GENOMIC DNA]</scope>
    <source>
        <strain evidence="15">S66</strain>
    </source>
</reference>
<keyword evidence="8" id="KW-0067">ATP-binding</keyword>
<evidence type="ECO:0000259" key="13">
    <source>
        <dbReference type="PROSITE" id="PS00794"/>
    </source>
</evidence>
<comment type="pathway">
    <text evidence="1">Cofactor biosynthesis; tetrahydrofolate biosynthesis; 2-amino-4-hydroxy-6-hydroxymethyl-7,8-dihydropteridine diphosphate from 7,8-dihydroneopterin triphosphate: step 4/4.</text>
</comment>
<dbReference type="InterPro" id="IPR035907">
    <property type="entry name" value="Hppk_sf"/>
</dbReference>
<organism evidence="14 15">
    <name type="scientific">Paraglaciecola hydrolytica</name>
    <dbReference type="NCBI Taxonomy" id="1799789"/>
    <lineage>
        <taxon>Bacteria</taxon>
        <taxon>Pseudomonadati</taxon>
        <taxon>Pseudomonadota</taxon>
        <taxon>Gammaproteobacteria</taxon>
        <taxon>Alteromonadales</taxon>
        <taxon>Alteromonadaceae</taxon>
        <taxon>Paraglaciecola</taxon>
    </lineage>
</organism>
<gene>
    <name evidence="14" type="ORF">AX660_06595</name>
</gene>
<dbReference type="SUPFAM" id="SSF55083">
    <property type="entry name" value="6-hydroxymethyl-7,8-dihydropterin pyrophosphokinase, HPPK"/>
    <property type="match status" value="1"/>
</dbReference>
<dbReference type="GO" id="GO:0046654">
    <property type="term" value="P:tetrahydrofolate biosynthetic process"/>
    <property type="evidence" value="ECO:0007669"/>
    <property type="project" value="UniProtKB-UniPathway"/>
</dbReference>
<dbReference type="Proteomes" id="UP000070299">
    <property type="component" value="Unassembled WGS sequence"/>
</dbReference>
<evidence type="ECO:0000256" key="1">
    <source>
        <dbReference type="ARBA" id="ARBA00005051"/>
    </source>
</evidence>
<keyword evidence="15" id="KW-1185">Reference proteome</keyword>
<feature type="domain" description="7,8-dihydro-6-hydroxymethylpterin-pyrophosphokinase" evidence="13">
    <location>
        <begin position="90"/>
        <end position="101"/>
    </location>
</feature>
<dbReference type="RefSeq" id="WP_068372676.1">
    <property type="nucleotide sequence ID" value="NZ_LSNE01000003.1"/>
</dbReference>
<evidence type="ECO:0000256" key="9">
    <source>
        <dbReference type="ARBA" id="ARBA00022909"/>
    </source>
</evidence>
<comment type="similarity">
    <text evidence="2">Belongs to the HPPK family.</text>
</comment>
<evidence type="ECO:0000256" key="8">
    <source>
        <dbReference type="ARBA" id="ARBA00022840"/>
    </source>
</evidence>
<comment type="function">
    <text evidence="10">Catalyzes the transfer of pyrophosphate from adenosine triphosphate (ATP) to 6-hydroxymethyl-7,8-dihydropterin, an enzymatic step in folate biosynthesis pathway.</text>
</comment>
<evidence type="ECO:0000256" key="5">
    <source>
        <dbReference type="ARBA" id="ARBA00022679"/>
    </source>
</evidence>
<dbReference type="PANTHER" id="PTHR43071:SF1">
    <property type="entry name" value="2-AMINO-4-HYDROXY-6-HYDROXYMETHYLDIHYDROPTERIDINE PYROPHOSPHOKINASE"/>
    <property type="match status" value="1"/>
</dbReference>
<comment type="caution">
    <text evidence="14">The sequence shown here is derived from an EMBL/GenBank/DDBJ whole genome shotgun (WGS) entry which is preliminary data.</text>
</comment>
<keyword evidence="7 14" id="KW-0418">Kinase</keyword>
<dbReference type="STRING" id="1799789.AX660_06595"/>
<evidence type="ECO:0000313" key="14">
    <source>
        <dbReference type="EMBL" id="KXI29706.1"/>
    </source>
</evidence>
<keyword evidence="9" id="KW-0289">Folate biosynthesis</keyword>
<proteinExistence type="inferred from homology"/>
<dbReference type="GO" id="GO:0016301">
    <property type="term" value="F:kinase activity"/>
    <property type="evidence" value="ECO:0007669"/>
    <property type="project" value="UniProtKB-KW"/>
</dbReference>
<dbReference type="Pfam" id="PF01288">
    <property type="entry name" value="HPPK"/>
    <property type="match status" value="1"/>
</dbReference>
<evidence type="ECO:0000256" key="2">
    <source>
        <dbReference type="ARBA" id="ARBA00005810"/>
    </source>
</evidence>
<dbReference type="GO" id="GO:0003848">
    <property type="term" value="F:2-amino-4-hydroxy-6-hydroxymethyldihydropteridine diphosphokinase activity"/>
    <property type="evidence" value="ECO:0007669"/>
    <property type="project" value="UniProtKB-EC"/>
</dbReference>
<dbReference type="PANTHER" id="PTHR43071">
    <property type="entry name" value="2-AMINO-4-HYDROXY-6-HYDROXYMETHYLDIHYDROPTERIDINE PYROPHOSPHOKINASE"/>
    <property type="match status" value="1"/>
</dbReference>
<evidence type="ECO:0000256" key="12">
    <source>
        <dbReference type="ARBA" id="ARBA00033413"/>
    </source>
</evidence>
<evidence type="ECO:0000256" key="11">
    <source>
        <dbReference type="ARBA" id="ARBA00029766"/>
    </source>
</evidence>
<dbReference type="PROSITE" id="PS00794">
    <property type="entry name" value="HPPK"/>
    <property type="match status" value="1"/>
</dbReference>
<dbReference type="EC" id="2.7.6.3" evidence="3"/>
<keyword evidence="5" id="KW-0808">Transferase</keyword>
<dbReference type="OrthoDB" id="9808041at2"/>
<evidence type="ECO:0000256" key="10">
    <source>
        <dbReference type="ARBA" id="ARBA00029409"/>
    </source>
</evidence>
<evidence type="ECO:0000256" key="6">
    <source>
        <dbReference type="ARBA" id="ARBA00022741"/>
    </source>
</evidence>
<dbReference type="UniPathway" id="UPA00077">
    <property type="reaction ID" value="UER00155"/>
</dbReference>
<evidence type="ECO:0000256" key="3">
    <source>
        <dbReference type="ARBA" id="ARBA00013253"/>
    </source>
</evidence>